<dbReference type="PANTHER" id="PTHR28035:SF1">
    <property type="entry name" value="MITOCHONDRIAL DISTRIBUTION AND MORPHOLOGY PROTEIN 10"/>
    <property type="match status" value="1"/>
</dbReference>
<dbReference type="PhylomeDB" id="A0A060SYQ1"/>
<comment type="similarity">
    <text evidence="6">Belongs to the MDM10 family.</text>
</comment>
<evidence type="ECO:0000256" key="1">
    <source>
        <dbReference type="ARBA" id="ARBA00022452"/>
    </source>
</evidence>
<dbReference type="GO" id="GO:0045040">
    <property type="term" value="P:protein insertion into mitochondrial outer membrane"/>
    <property type="evidence" value="ECO:0007669"/>
    <property type="project" value="UniProtKB-UniRule"/>
</dbReference>
<dbReference type="GO" id="GO:0051654">
    <property type="term" value="P:establishment of mitochondrion localization"/>
    <property type="evidence" value="ECO:0007669"/>
    <property type="project" value="TreeGrafter"/>
</dbReference>
<keyword evidence="5 6" id="KW-0472">Membrane</keyword>
<dbReference type="GO" id="GO:1990456">
    <property type="term" value="P:mitochondrion-endoplasmic reticulum membrane tethering"/>
    <property type="evidence" value="ECO:0007669"/>
    <property type="project" value="UniProtKB-UniRule"/>
</dbReference>
<dbReference type="GO" id="GO:0001401">
    <property type="term" value="C:SAM complex"/>
    <property type="evidence" value="ECO:0007669"/>
    <property type="project" value="TreeGrafter"/>
</dbReference>
<comment type="function">
    <text evidence="6">Component of the ERMES/MDM complex, which serves as a molecular tether to connect the endoplasmic reticulum and mitochondria. Components of this complex are involved in the control of mitochondrial shape and protein biogenesis and may function in phospholipid exchange. MDM10 is involved in the late assembly steps of the general translocase of the mitochondrial outer membrane (TOM complex). Functions in the TOM40-specific route of the assembly of outer membrane beta-barrel proteins, including the association of TOM40 with the receptor TOM22 and small TOM proteins. Can associate with the SAM(core) complex as well as the MDM12-MMM1 complex, both involved in late steps of the major beta-barrel assembly pathway, that is responsible for biogenesis of all outer membrane beta-barrel proteins. May act as a switch that shuttles between both complexes and channels precursor proteins into the TOM40-specific pathway. Plays a role in mitochondrial morphology and in the inheritance of mitochondria.</text>
</comment>
<evidence type="ECO:0000256" key="4">
    <source>
        <dbReference type="ARBA" id="ARBA00023128"/>
    </source>
</evidence>
<keyword evidence="2 6" id="KW-0812">Transmembrane</keyword>
<dbReference type="GO" id="GO:0032865">
    <property type="term" value="C:ERMES complex"/>
    <property type="evidence" value="ECO:0007669"/>
    <property type="project" value="UniProtKB-UniRule"/>
</dbReference>
<reference evidence="7" key="1">
    <citation type="submission" date="2014-02" db="EMBL/GenBank/DDBJ databases">
        <authorList>
            <person name="Genoscope - CEA"/>
        </authorList>
    </citation>
    <scope>NUCLEOTIDE SEQUENCE</scope>
    <source>
        <strain evidence="7">LS3</strain>
    </source>
</reference>
<dbReference type="AlphaFoldDB" id="A0A060SYQ1"/>
<dbReference type="EMBL" id="HG937691">
    <property type="protein sequence ID" value="CDP33634.1"/>
    <property type="molecule type" value="Genomic_DNA"/>
</dbReference>
<dbReference type="InterPro" id="IPR027539">
    <property type="entry name" value="Mdm10"/>
</dbReference>
<sequence length="356" mass="38769">MYTYMDYVQQQFHAATGWSHDNNYAHVTDTVTNLLDFSVPHGFAATISAQSTPSSFSSYTLSHLGLVAGSIAYLYSSADLTTTQSQSVDLQRLVSGYHHVDPFSPRSHEDGAVYHGGKRIDPCPTLLYGKMYLPGMSLEALAVRRINPLSQIMVACVSDNRLKNNGAITATYQRDTGRWATDVLYSSQEALVGARTLYNMNTGRPNRPKGRLSAGMELYYGILSKSPGMSTAIRYTTQSAYTGTPLTLTLMSNPIMGHVSASYALRTSTALSFASRFDFNVYSYLSDLSLGCEVWKKKNDAPGSEYSSVLKAAVTVTNPSLKVLWEGRFHDFLLSGGLGLGTGATPTVGLQIQYSS</sequence>
<dbReference type="PANTHER" id="PTHR28035">
    <property type="entry name" value="MITOCHONDRIAL DISTRIBUTION AND MORPHOLOGY PROTEIN 10"/>
    <property type="match status" value="1"/>
</dbReference>
<evidence type="ECO:0000256" key="5">
    <source>
        <dbReference type="ARBA" id="ARBA00023136"/>
    </source>
</evidence>
<evidence type="ECO:0000313" key="7">
    <source>
        <dbReference type="EMBL" id="CDP33634.1"/>
    </source>
</evidence>
<protein>
    <recommendedName>
        <fullName evidence="6">Mitochondrial distribution and morphology protein 10</fullName>
    </recommendedName>
    <alternativeName>
        <fullName evidence="6">Mitochondrial inheritance component MDM10</fullName>
    </alternativeName>
</protein>
<keyword evidence="1 6" id="KW-1134">Transmembrane beta strand</keyword>
<dbReference type="GO" id="GO:0070096">
    <property type="term" value="P:mitochondrial outer membrane translocase complex assembly"/>
    <property type="evidence" value="ECO:0007669"/>
    <property type="project" value="UniProtKB-UniRule"/>
</dbReference>
<evidence type="ECO:0000256" key="6">
    <source>
        <dbReference type="HAMAP-Rule" id="MF_03102"/>
    </source>
</evidence>
<comment type="subunit">
    <text evidence="6">Component of the ER-mitochondria encounter structure (ERMES) or MDM complex, composed of MMM1, MDM10, MDM12 and MDM34. Associates with the mitochondrial outer membrane sorting assembly machinery SAM(core) complex.</text>
</comment>
<evidence type="ECO:0000256" key="3">
    <source>
        <dbReference type="ARBA" id="ARBA00022787"/>
    </source>
</evidence>
<organism evidence="7">
    <name type="scientific">Blastobotrys adeninivorans</name>
    <name type="common">Yeast</name>
    <name type="synonym">Arxula adeninivorans</name>
    <dbReference type="NCBI Taxonomy" id="409370"/>
    <lineage>
        <taxon>Eukaryota</taxon>
        <taxon>Fungi</taxon>
        <taxon>Dikarya</taxon>
        <taxon>Ascomycota</taxon>
        <taxon>Saccharomycotina</taxon>
        <taxon>Dipodascomycetes</taxon>
        <taxon>Dipodascales</taxon>
        <taxon>Trichomonascaceae</taxon>
        <taxon>Blastobotrys</taxon>
    </lineage>
</organism>
<dbReference type="GO" id="GO:0015914">
    <property type="term" value="P:phospholipid transport"/>
    <property type="evidence" value="ECO:0007669"/>
    <property type="project" value="TreeGrafter"/>
</dbReference>
<dbReference type="Pfam" id="PF12519">
    <property type="entry name" value="MDM10"/>
    <property type="match status" value="2"/>
</dbReference>
<evidence type="ECO:0000256" key="2">
    <source>
        <dbReference type="ARBA" id="ARBA00022692"/>
    </source>
</evidence>
<gene>
    <name evidence="6" type="primary">MDM10</name>
    <name evidence="7" type="ORF">GNLVRS02_ARAD1A13772g</name>
</gene>
<name>A0A060SYQ1_BLAAD</name>
<comment type="domain">
    <text evidence="6">Lacks alpha-helical transmembrane segments, suggesting that it resides in the membrane via beta-sheet conformations similar to those predicted for other outer membrane proteins and porin.</text>
</comment>
<keyword evidence="4 6" id="KW-0496">Mitochondrion</keyword>
<dbReference type="HAMAP" id="MF_03102">
    <property type="entry name" value="Mdm10"/>
    <property type="match status" value="1"/>
</dbReference>
<proteinExistence type="inferred from homology"/>
<reference evidence="7" key="2">
    <citation type="submission" date="2014-06" db="EMBL/GenBank/DDBJ databases">
        <title>The complete genome of Blastobotrys (Arxula) adeninivorans LS3 - a yeast of biotechnological interest.</title>
        <authorList>
            <person name="Kunze G."/>
            <person name="Gaillardin C."/>
            <person name="Czernicka M."/>
            <person name="Durrens P."/>
            <person name="Martin T."/>
            <person name="Boer E."/>
            <person name="Gabaldon T."/>
            <person name="Cruz J."/>
            <person name="Talla E."/>
            <person name="Marck C."/>
            <person name="Goffeau A."/>
            <person name="Barbe V."/>
            <person name="Baret P."/>
            <person name="Baronian K."/>
            <person name="Beier S."/>
            <person name="Bleykasten C."/>
            <person name="Bode R."/>
            <person name="Casaregola S."/>
            <person name="Despons L."/>
            <person name="Fairhead C."/>
            <person name="Giersberg M."/>
            <person name="Gierski P."/>
            <person name="Hahnel U."/>
            <person name="Hartmann A."/>
            <person name="Jankowska D."/>
            <person name="Jubin C."/>
            <person name="Jung P."/>
            <person name="Lafontaine I."/>
            <person name="Leh-Louis V."/>
            <person name="Lemaire M."/>
            <person name="Marcet-Houben M."/>
            <person name="Mascher M."/>
            <person name="Morel G."/>
            <person name="Richard G.-F."/>
            <person name="Riechen J."/>
            <person name="Sacerdot C."/>
            <person name="Sarkar A."/>
            <person name="Savel G."/>
            <person name="Schacherer J."/>
            <person name="Sherman D."/>
            <person name="Straub M.-L."/>
            <person name="Stein N."/>
            <person name="Thierry A."/>
            <person name="Trautwein-Schult A."/>
            <person name="Westhof E."/>
            <person name="Worch S."/>
            <person name="Dujon B."/>
            <person name="Souciet J.-L."/>
            <person name="Wincker P."/>
            <person name="Scholz U."/>
            <person name="Neuveglise N."/>
        </authorList>
    </citation>
    <scope>NUCLEOTIDE SEQUENCE</scope>
    <source>
        <strain evidence="7">LS3</strain>
    </source>
</reference>
<comment type="subcellular location">
    <subcellularLocation>
        <location evidence="6">Mitochondrion outer membrane</location>
        <topology evidence="6">Multi-pass membrane protein</topology>
    </subcellularLocation>
    <text evidence="6">The ERMES/MDM complex localizes to a few discrete foci (around 10 per single cell), that represent mitochondria-endoplasmic reticulum junctions. These foci are often found next to mtDNA nucleoids.</text>
</comment>
<accession>A0A060SYQ1</accession>
<keyword evidence="3 6" id="KW-1000">Mitochondrion outer membrane</keyword>